<dbReference type="InterPro" id="IPR011701">
    <property type="entry name" value="MFS"/>
</dbReference>
<dbReference type="InterPro" id="IPR036259">
    <property type="entry name" value="MFS_trans_sf"/>
</dbReference>
<evidence type="ECO:0000256" key="7">
    <source>
        <dbReference type="SAM" id="Phobius"/>
    </source>
</evidence>
<proteinExistence type="predicted"/>
<dbReference type="HOGENOM" id="CLU_001265_54_6_1"/>
<name>A0A0C3LZB9_9AGAM</name>
<feature type="transmembrane region" description="Helical" evidence="7">
    <location>
        <begin position="435"/>
        <end position="459"/>
    </location>
</feature>
<evidence type="ECO:0000313" key="10">
    <source>
        <dbReference type="Proteomes" id="UP000054248"/>
    </source>
</evidence>
<dbReference type="PRINTS" id="PR01035">
    <property type="entry name" value="TCRTETA"/>
</dbReference>
<dbReference type="SUPFAM" id="SSF103473">
    <property type="entry name" value="MFS general substrate transporter"/>
    <property type="match status" value="1"/>
</dbReference>
<dbReference type="Proteomes" id="UP000054248">
    <property type="component" value="Unassembled WGS sequence"/>
</dbReference>
<evidence type="ECO:0000313" key="9">
    <source>
        <dbReference type="EMBL" id="KIO26762.1"/>
    </source>
</evidence>
<dbReference type="Gene3D" id="1.20.1250.20">
    <property type="entry name" value="MFS general substrate transporter like domains"/>
    <property type="match status" value="1"/>
</dbReference>
<dbReference type="Pfam" id="PF07690">
    <property type="entry name" value="MFS_1"/>
    <property type="match status" value="1"/>
</dbReference>
<keyword evidence="3 7" id="KW-0812">Transmembrane</keyword>
<feature type="transmembrane region" description="Helical" evidence="7">
    <location>
        <begin position="395"/>
        <end position="414"/>
    </location>
</feature>
<evidence type="ECO:0000256" key="6">
    <source>
        <dbReference type="SAM" id="MobiDB-lite"/>
    </source>
</evidence>
<feature type="transmembrane region" description="Helical" evidence="7">
    <location>
        <begin position="70"/>
        <end position="92"/>
    </location>
</feature>
<dbReference type="InterPro" id="IPR020846">
    <property type="entry name" value="MFS_dom"/>
</dbReference>
<evidence type="ECO:0000256" key="5">
    <source>
        <dbReference type="ARBA" id="ARBA00023136"/>
    </source>
</evidence>
<gene>
    <name evidence="9" type="ORF">M407DRAFT_23957</name>
</gene>
<evidence type="ECO:0000256" key="4">
    <source>
        <dbReference type="ARBA" id="ARBA00022989"/>
    </source>
</evidence>
<reference evidence="10" key="2">
    <citation type="submission" date="2015-01" db="EMBL/GenBank/DDBJ databases">
        <title>Evolutionary Origins and Diversification of the Mycorrhizal Mutualists.</title>
        <authorList>
            <consortium name="DOE Joint Genome Institute"/>
            <consortium name="Mycorrhizal Genomics Consortium"/>
            <person name="Kohler A."/>
            <person name="Kuo A."/>
            <person name="Nagy L.G."/>
            <person name="Floudas D."/>
            <person name="Copeland A."/>
            <person name="Barry K.W."/>
            <person name="Cichocki N."/>
            <person name="Veneault-Fourrey C."/>
            <person name="LaButti K."/>
            <person name="Lindquist E.A."/>
            <person name="Lipzen A."/>
            <person name="Lundell T."/>
            <person name="Morin E."/>
            <person name="Murat C."/>
            <person name="Riley R."/>
            <person name="Ohm R."/>
            <person name="Sun H."/>
            <person name="Tunlid A."/>
            <person name="Henrissat B."/>
            <person name="Grigoriev I.V."/>
            <person name="Hibbett D.S."/>
            <person name="Martin F."/>
        </authorList>
    </citation>
    <scope>NUCLEOTIDE SEQUENCE [LARGE SCALE GENOMIC DNA]</scope>
    <source>
        <strain evidence="10">MUT 4182</strain>
    </source>
</reference>
<dbReference type="GO" id="GO:0022857">
    <property type="term" value="F:transmembrane transporter activity"/>
    <property type="evidence" value="ECO:0007669"/>
    <property type="project" value="InterPro"/>
</dbReference>
<evidence type="ECO:0000256" key="3">
    <source>
        <dbReference type="ARBA" id="ARBA00022692"/>
    </source>
</evidence>
<keyword evidence="2" id="KW-0813">Transport</keyword>
<reference evidence="9 10" key="1">
    <citation type="submission" date="2014-04" db="EMBL/GenBank/DDBJ databases">
        <authorList>
            <consortium name="DOE Joint Genome Institute"/>
            <person name="Kuo A."/>
            <person name="Girlanda M."/>
            <person name="Perotto S."/>
            <person name="Kohler A."/>
            <person name="Nagy L.G."/>
            <person name="Floudas D."/>
            <person name="Copeland A."/>
            <person name="Barry K.W."/>
            <person name="Cichocki N."/>
            <person name="Veneault-Fourrey C."/>
            <person name="LaButti K."/>
            <person name="Lindquist E.A."/>
            <person name="Lipzen A."/>
            <person name="Lundell T."/>
            <person name="Morin E."/>
            <person name="Murat C."/>
            <person name="Sun H."/>
            <person name="Tunlid A."/>
            <person name="Henrissat B."/>
            <person name="Grigoriev I.V."/>
            <person name="Hibbett D.S."/>
            <person name="Martin F."/>
            <person name="Nordberg H.P."/>
            <person name="Cantor M.N."/>
            <person name="Hua S.X."/>
        </authorList>
    </citation>
    <scope>NUCLEOTIDE SEQUENCE [LARGE SCALE GENOMIC DNA]</scope>
    <source>
        <strain evidence="9 10">MUT 4182</strain>
    </source>
</reference>
<feature type="transmembrane region" description="Helical" evidence="7">
    <location>
        <begin position="104"/>
        <end position="123"/>
    </location>
</feature>
<protein>
    <recommendedName>
        <fullName evidence="8">Major facilitator superfamily (MFS) profile domain-containing protein</fullName>
    </recommendedName>
</protein>
<feature type="transmembrane region" description="Helical" evidence="7">
    <location>
        <begin position="322"/>
        <end position="346"/>
    </location>
</feature>
<keyword evidence="5 7" id="KW-0472">Membrane</keyword>
<organism evidence="9 10">
    <name type="scientific">Tulasnella calospora MUT 4182</name>
    <dbReference type="NCBI Taxonomy" id="1051891"/>
    <lineage>
        <taxon>Eukaryota</taxon>
        <taxon>Fungi</taxon>
        <taxon>Dikarya</taxon>
        <taxon>Basidiomycota</taxon>
        <taxon>Agaricomycotina</taxon>
        <taxon>Agaricomycetes</taxon>
        <taxon>Cantharellales</taxon>
        <taxon>Tulasnellaceae</taxon>
        <taxon>Tulasnella</taxon>
    </lineage>
</organism>
<keyword evidence="10" id="KW-1185">Reference proteome</keyword>
<evidence type="ECO:0000256" key="1">
    <source>
        <dbReference type="ARBA" id="ARBA00004141"/>
    </source>
</evidence>
<accession>A0A0C3LZB9</accession>
<feature type="transmembrane region" description="Helical" evidence="7">
    <location>
        <begin position="471"/>
        <end position="490"/>
    </location>
</feature>
<feature type="region of interest" description="Disordered" evidence="6">
    <location>
        <begin position="231"/>
        <end position="269"/>
    </location>
</feature>
<dbReference type="AlphaFoldDB" id="A0A0C3LZB9"/>
<dbReference type="InterPro" id="IPR001958">
    <property type="entry name" value="Tet-R_TetA/multi-R_MdtG-like"/>
</dbReference>
<sequence>MDPSEDDAQSAKDIESQPILRQKGADTPLSKTQLAVVLFARMAEPISYSQIIPYINAMIEEMRIASPNEVGFYSGLIDSVAALLQLCTLVYWGSLSDRIGRKPVLLIGLLGISVSTLCFGLSNTLWQMILFRGLNAALCGNSPVFLSIMSDITDTTNQHKVFPLAGLTWYGGELAGSLIGGLLSHPADKYPALFGSVTLLRTRPFLLPCLVSSLYTSVTIVATTTLLEESHPHVNERAPHNQDLSTPPESRSYASCQNNDLKGRPTTTSRRSQTLRLLSNTIVRYLLFARFLRDLLTHGFGKVFVLWSYTPLRLGGLQRSPAAIGMMLGVAGVLGVFASNVLFPILYRRSNSVALFAACMSIWGLVFPLVPLVSLTVKKVLPIPQEHDHAPPLGGLWGLVLLLMVLQKLAVMSYRDAFLLMVNEAVLDPASAGALFALATTAGTLGGAVAPVFTTTLFAVSMERGLLGGNLVWILMTCLSILATLFAQSLKRRL</sequence>
<dbReference type="EMBL" id="KN823019">
    <property type="protein sequence ID" value="KIO26762.1"/>
    <property type="molecule type" value="Genomic_DNA"/>
</dbReference>
<feature type="domain" description="Major facilitator superfamily (MFS) profile" evidence="8">
    <location>
        <begin position="33"/>
        <end position="494"/>
    </location>
</feature>
<dbReference type="PANTHER" id="PTHR23504:SF15">
    <property type="entry name" value="MAJOR FACILITATOR SUPERFAMILY (MFS) PROFILE DOMAIN-CONTAINING PROTEIN"/>
    <property type="match status" value="1"/>
</dbReference>
<comment type="subcellular location">
    <subcellularLocation>
        <location evidence="1">Membrane</location>
        <topology evidence="1">Multi-pass membrane protein</topology>
    </subcellularLocation>
</comment>
<keyword evidence="4 7" id="KW-1133">Transmembrane helix</keyword>
<evidence type="ECO:0000259" key="8">
    <source>
        <dbReference type="PROSITE" id="PS50850"/>
    </source>
</evidence>
<dbReference type="PANTHER" id="PTHR23504">
    <property type="entry name" value="MAJOR FACILITATOR SUPERFAMILY DOMAIN-CONTAINING PROTEIN 10"/>
    <property type="match status" value="1"/>
</dbReference>
<feature type="compositionally biased region" description="Basic and acidic residues" evidence="6">
    <location>
        <begin position="231"/>
        <end position="240"/>
    </location>
</feature>
<dbReference type="OrthoDB" id="419616at2759"/>
<feature type="compositionally biased region" description="Polar residues" evidence="6">
    <location>
        <begin position="242"/>
        <end position="260"/>
    </location>
</feature>
<dbReference type="GO" id="GO:0016020">
    <property type="term" value="C:membrane"/>
    <property type="evidence" value="ECO:0007669"/>
    <property type="project" value="UniProtKB-SubCell"/>
</dbReference>
<dbReference type="PROSITE" id="PS50850">
    <property type="entry name" value="MFS"/>
    <property type="match status" value="1"/>
</dbReference>
<feature type="transmembrane region" description="Helical" evidence="7">
    <location>
        <begin position="353"/>
        <end position="375"/>
    </location>
</feature>
<evidence type="ECO:0000256" key="2">
    <source>
        <dbReference type="ARBA" id="ARBA00022448"/>
    </source>
</evidence>